<dbReference type="CDD" id="cd07385">
    <property type="entry name" value="MPP_YkuE_C"/>
    <property type="match status" value="1"/>
</dbReference>
<keyword evidence="6" id="KW-1185">Reference proteome</keyword>
<evidence type="ECO:0000313" key="5">
    <source>
        <dbReference type="EMBL" id="MBW9054789.1"/>
    </source>
</evidence>
<evidence type="ECO:0000313" key="6">
    <source>
        <dbReference type="Proteomes" id="UP000717752"/>
    </source>
</evidence>
<keyword evidence="3" id="KW-0812">Transmembrane</keyword>
<dbReference type="PANTHER" id="PTHR31302">
    <property type="entry name" value="TRANSMEMBRANE PROTEIN WITH METALLOPHOSPHOESTERASE DOMAIN-RELATED"/>
    <property type="match status" value="1"/>
</dbReference>
<keyword evidence="2" id="KW-0378">Hydrolase</keyword>
<sequence length="372" mass="40471">MFHFILGLPWLVVLLRFILPLPWIWPAKALLAGVLLVGSQQVLLNRISSGSVFAPEYPRPLIIVLNFLFGATLLLAVFQIALDAVSLVLALVEGQFPAIPPETRYIIGLAAFGLAAFGVAQAVRIPPVKNVEISIRDLPESFDGYRLLQLTDLHLSRLFPAPWAEAVVKKANDLKTDLIVVTGDFIDGHLEKRRADVAPLAKLEAPDGIFAIPGNHEYYFGYDDWIEHHTGLGIRMLMNEHAVIERGADRIVIAGVPDLAAFGRPMPNPDLAAALKDAPAEAPIVLLDHQPRMAAETAKAGVALQLSGHTHGGMVFGLDRLVARANGGFVSGHYHVGGMQLYVNNGTALWPGFALRLGRPSELTVFTLRRRA</sequence>
<keyword evidence="3" id="KW-1133">Transmembrane helix</keyword>
<protein>
    <submittedName>
        <fullName evidence="5">Metallophosphoesterase</fullName>
    </submittedName>
</protein>
<evidence type="ECO:0000259" key="4">
    <source>
        <dbReference type="Pfam" id="PF00149"/>
    </source>
</evidence>
<dbReference type="InterPro" id="IPR004843">
    <property type="entry name" value="Calcineurin-like_PHP"/>
</dbReference>
<organism evidence="5 6">
    <name type="scientific">Rhizobium mesosinicum</name>
    <dbReference type="NCBI Taxonomy" id="335017"/>
    <lineage>
        <taxon>Bacteria</taxon>
        <taxon>Pseudomonadati</taxon>
        <taxon>Pseudomonadota</taxon>
        <taxon>Alphaproteobacteria</taxon>
        <taxon>Hyphomicrobiales</taxon>
        <taxon>Rhizobiaceae</taxon>
        <taxon>Rhizobium/Agrobacterium group</taxon>
        <taxon>Rhizobium</taxon>
    </lineage>
</organism>
<name>A0ABS7H094_9HYPH</name>
<dbReference type="RefSeq" id="WP_220336138.1">
    <property type="nucleotide sequence ID" value="NZ_JAEUAK010000008.1"/>
</dbReference>
<comment type="caution">
    <text evidence="5">The sequence shown here is derived from an EMBL/GenBank/DDBJ whole genome shotgun (WGS) entry which is preliminary data.</text>
</comment>
<dbReference type="InterPro" id="IPR029052">
    <property type="entry name" value="Metallo-depent_PP-like"/>
</dbReference>
<dbReference type="SUPFAM" id="SSF56300">
    <property type="entry name" value="Metallo-dependent phosphatases"/>
    <property type="match status" value="1"/>
</dbReference>
<feature type="domain" description="Calcineurin-like phosphoesterase" evidence="4">
    <location>
        <begin position="146"/>
        <end position="312"/>
    </location>
</feature>
<dbReference type="Pfam" id="PF00149">
    <property type="entry name" value="Metallophos"/>
    <property type="match status" value="1"/>
</dbReference>
<dbReference type="PANTHER" id="PTHR31302:SF31">
    <property type="entry name" value="PHOSPHODIESTERASE YAEI"/>
    <property type="match status" value="1"/>
</dbReference>
<keyword evidence="3" id="KW-0472">Membrane</keyword>
<gene>
    <name evidence="5" type="ORF">JNB85_20510</name>
</gene>
<keyword evidence="1" id="KW-0479">Metal-binding</keyword>
<proteinExistence type="predicted"/>
<accession>A0ABS7H094</accession>
<evidence type="ECO:0000256" key="3">
    <source>
        <dbReference type="SAM" id="Phobius"/>
    </source>
</evidence>
<evidence type="ECO:0000256" key="2">
    <source>
        <dbReference type="ARBA" id="ARBA00022801"/>
    </source>
</evidence>
<dbReference type="InterPro" id="IPR051158">
    <property type="entry name" value="Metallophosphoesterase_sf"/>
</dbReference>
<dbReference type="EMBL" id="JAEUAK010000008">
    <property type="protein sequence ID" value="MBW9054789.1"/>
    <property type="molecule type" value="Genomic_DNA"/>
</dbReference>
<dbReference type="Proteomes" id="UP000717752">
    <property type="component" value="Unassembled WGS sequence"/>
</dbReference>
<feature type="transmembrane region" description="Helical" evidence="3">
    <location>
        <begin position="61"/>
        <end position="92"/>
    </location>
</feature>
<dbReference type="Gene3D" id="3.60.21.10">
    <property type="match status" value="1"/>
</dbReference>
<feature type="transmembrane region" description="Helical" evidence="3">
    <location>
        <begin position="104"/>
        <end position="123"/>
    </location>
</feature>
<reference evidence="5 6" key="1">
    <citation type="journal article" date="2021" name="MBio">
        <title>Poor Competitiveness of Bradyrhizobium in Pigeon Pea Root Colonization in Indian Soils.</title>
        <authorList>
            <person name="Chalasani D."/>
            <person name="Basu A."/>
            <person name="Pullabhotla S.V.S.R.N."/>
            <person name="Jorrin B."/>
            <person name="Neal A.L."/>
            <person name="Poole P.S."/>
            <person name="Podile A.R."/>
            <person name="Tkacz A."/>
        </authorList>
    </citation>
    <scope>NUCLEOTIDE SEQUENCE [LARGE SCALE GENOMIC DNA]</scope>
    <source>
        <strain evidence="5 6">HU56</strain>
    </source>
</reference>
<evidence type="ECO:0000256" key="1">
    <source>
        <dbReference type="ARBA" id="ARBA00022723"/>
    </source>
</evidence>